<gene>
    <name evidence="2" type="ORF">K460DRAFT_365359</name>
</gene>
<reference evidence="2" key="1">
    <citation type="submission" date="2020-01" db="EMBL/GenBank/DDBJ databases">
        <authorList>
            <consortium name="DOE Joint Genome Institute"/>
            <person name="Haridas S."/>
            <person name="Albert R."/>
            <person name="Binder M."/>
            <person name="Bloem J."/>
            <person name="Labutti K."/>
            <person name="Salamov A."/>
            <person name="Andreopoulos B."/>
            <person name="Baker S.E."/>
            <person name="Barry K."/>
            <person name="Bills G."/>
            <person name="Bluhm B.H."/>
            <person name="Cannon C."/>
            <person name="Castanera R."/>
            <person name="Culley D.E."/>
            <person name="Daum C."/>
            <person name="Ezra D."/>
            <person name="Gonzalez J.B."/>
            <person name="Henrissat B."/>
            <person name="Kuo A."/>
            <person name="Liang C."/>
            <person name="Lipzen A."/>
            <person name="Lutzoni F."/>
            <person name="Magnuson J."/>
            <person name="Mondo S."/>
            <person name="Nolan M."/>
            <person name="Ohm R."/>
            <person name="Pangilinan J."/>
            <person name="Park H.-J."/>
            <person name="Ramirez L."/>
            <person name="Alfaro M."/>
            <person name="Sun H."/>
            <person name="Tritt A."/>
            <person name="Yoshinaga Y."/>
            <person name="Zwiers L.-H."/>
            <person name="Turgeon B.G."/>
            <person name="Goodwin S.B."/>
            <person name="Spatafora J.W."/>
            <person name="Crous P.W."/>
            <person name="Grigoriev I.V."/>
        </authorList>
    </citation>
    <scope>NUCLEOTIDE SEQUENCE</scope>
    <source>
        <strain evidence="2">CBS 394.84</strain>
    </source>
</reference>
<accession>A0A9P4GQW0</accession>
<name>A0A9P4GQW0_9PLEO</name>
<dbReference type="AlphaFoldDB" id="A0A9P4GQW0"/>
<evidence type="ECO:0000313" key="2">
    <source>
        <dbReference type="EMBL" id="KAF1849476.1"/>
    </source>
</evidence>
<evidence type="ECO:0000256" key="1">
    <source>
        <dbReference type="SAM" id="SignalP"/>
    </source>
</evidence>
<evidence type="ECO:0000313" key="3">
    <source>
        <dbReference type="Proteomes" id="UP000800039"/>
    </source>
</evidence>
<organism evidence="2 3">
    <name type="scientific">Cucurbitaria berberidis CBS 394.84</name>
    <dbReference type="NCBI Taxonomy" id="1168544"/>
    <lineage>
        <taxon>Eukaryota</taxon>
        <taxon>Fungi</taxon>
        <taxon>Dikarya</taxon>
        <taxon>Ascomycota</taxon>
        <taxon>Pezizomycotina</taxon>
        <taxon>Dothideomycetes</taxon>
        <taxon>Pleosporomycetidae</taxon>
        <taxon>Pleosporales</taxon>
        <taxon>Pleosporineae</taxon>
        <taxon>Cucurbitariaceae</taxon>
        <taxon>Cucurbitaria</taxon>
    </lineage>
</organism>
<feature type="chain" id="PRO_5040120051" description="Secreted protein" evidence="1">
    <location>
        <begin position="21"/>
        <end position="163"/>
    </location>
</feature>
<dbReference type="EMBL" id="ML976615">
    <property type="protein sequence ID" value="KAF1849476.1"/>
    <property type="molecule type" value="Genomic_DNA"/>
</dbReference>
<proteinExistence type="predicted"/>
<dbReference type="Proteomes" id="UP000800039">
    <property type="component" value="Unassembled WGS sequence"/>
</dbReference>
<sequence>MLFQQYLGLALLSVVGTVTASPIELSSSTSANPSHGIFKRVASNIACNNNHGALGSDCVKLISQHNNDQTIQRPDKNGRVGIYYGSCLATVNYYSNTALYNQHGGPVYTNDALAEMAYEVYAKCFQGNTQIYKSGVGYTDKTNSGDGKAFKFCLCNNNSGGSC</sequence>
<keyword evidence="3" id="KW-1185">Reference proteome</keyword>
<evidence type="ECO:0008006" key="4">
    <source>
        <dbReference type="Google" id="ProtNLM"/>
    </source>
</evidence>
<dbReference type="GeneID" id="63850412"/>
<comment type="caution">
    <text evidence="2">The sequence shown here is derived from an EMBL/GenBank/DDBJ whole genome shotgun (WGS) entry which is preliminary data.</text>
</comment>
<feature type="signal peptide" evidence="1">
    <location>
        <begin position="1"/>
        <end position="20"/>
    </location>
</feature>
<protein>
    <recommendedName>
        <fullName evidence="4">Secreted protein</fullName>
    </recommendedName>
</protein>
<dbReference type="OrthoDB" id="10313113at2759"/>
<dbReference type="RefSeq" id="XP_040792039.1">
    <property type="nucleotide sequence ID" value="XM_040933161.1"/>
</dbReference>
<keyword evidence="1" id="KW-0732">Signal</keyword>